<keyword evidence="4" id="KW-0560">Oxidoreductase</keyword>
<dbReference type="InterPro" id="IPR025992">
    <property type="entry name" value="Haem-bd"/>
</dbReference>
<organism evidence="8 9">
    <name type="scientific">Photobacterium jeanii</name>
    <dbReference type="NCBI Taxonomy" id="858640"/>
    <lineage>
        <taxon>Bacteria</taxon>
        <taxon>Pseudomonadati</taxon>
        <taxon>Pseudomonadota</taxon>
        <taxon>Gammaproteobacteria</taxon>
        <taxon>Vibrionales</taxon>
        <taxon>Vibrionaceae</taxon>
        <taxon>Photobacterium</taxon>
    </lineage>
</organism>
<dbReference type="Gene3D" id="1.10.760.10">
    <property type="entry name" value="Cytochrome c-like domain"/>
    <property type="match status" value="2"/>
</dbReference>
<dbReference type="SUPFAM" id="SSF46626">
    <property type="entry name" value="Cytochrome c"/>
    <property type="match status" value="2"/>
</dbReference>
<dbReference type="PANTHER" id="PTHR30600:SF7">
    <property type="entry name" value="CYTOCHROME C PEROXIDASE-RELATED"/>
    <property type="match status" value="1"/>
</dbReference>
<dbReference type="Proteomes" id="UP000078503">
    <property type="component" value="Unassembled WGS sequence"/>
</dbReference>
<dbReference type="Pfam" id="PF03150">
    <property type="entry name" value="CCP_MauG"/>
    <property type="match status" value="1"/>
</dbReference>
<evidence type="ECO:0000313" key="8">
    <source>
        <dbReference type="EMBL" id="OAN18442.1"/>
    </source>
</evidence>
<dbReference type="STRING" id="858640.A3K86_06010"/>
<keyword evidence="2 6" id="KW-0349">Heme</keyword>
<evidence type="ECO:0000256" key="1">
    <source>
        <dbReference type="ARBA" id="ARBA00004196"/>
    </source>
</evidence>
<name>A0A178KPF5_9GAMM</name>
<dbReference type="GO" id="GO:0030313">
    <property type="term" value="C:cell envelope"/>
    <property type="evidence" value="ECO:0007669"/>
    <property type="project" value="UniProtKB-SubCell"/>
</dbReference>
<evidence type="ECO:0000256" key="5">
    <source>
        <dbReference type="ARBA" id="ARBA00023004"/>
    </source>
</evidence>
<proteinExistence type="predicted"/>
<dbReference type="PROSITE" id="PS51007">
    <property type="entry name" value="CYTC"/>
    <property type="match status" value="2"/>
</dbReference>
<reference evidence="8 9" key="1">
    <citation type="submission" date="2016-03" db="EMBL/GenBank/DDBJ databases">
        <title>Photobacterium proteolyticum sp. nov. a protease producing bacterium isolated from ocean sediments of Laizhou Bay.</title>
        <authorList>
            <person name="Li Y."/>
        </authorList>
    </citation>
    <scope>NUCLEOTIDE SEQUENCE [LARGE SCALE GENOMIC DNA]</scope>
    <source>
        <strain evidence="8 9">R-40508</strain>
    </source>
</reference>
<dbReference type="GO" id="GO:0046872">
    <property type="term" value="F:metal ion binding"/>
    <property type="evidence" value="ECO:0007669"/>
    <property type="project" value="UniProtKB-KW"/>
</dbReference>
<evidence type="ECO:0000256" key="2">
    <source>
        <dbReference type="ARBA" id="ARBA00022617"/>
    </source>
</evidence>
<dbReference type="OrthoDB" id="9805202at2"/>
<dbReference type="InterPro" id="IPR009056">
    <property type="entry name" value="Cyt_c-like_dom"/>
</dbReference>
<dbReference type="GO" id="GO:0020037">
    <property type="term" value="F:heme binding"/>
    <property type="evidence" value="ECO:0007669"/>
    <property type="project" value="InterPro"/>
</dbReference>
<dbReference type="GO" id="GO:0009055">
    <property type="term" value="F:electron transfer activity"/>
    <property type="evidence" value="ECO:0007669"/>
    <property type="project" value="InterPro"/>
</dbReference>
<evidence type="ECO:0000313" key="9">
    <source>
        <dbReference type="Proteomes" id="UP000078503"/>
    </source>
</evidence>
<evidence type="ECO:0000256" key="6">
    <source>
        <dbReference type="PROSITE-ProRule" id="PRU00433"/>
    </source>
</evidence>
<protein>
    <submittedName>
        <fullName evidence="8">Cytochrome-c peroxidase</fullName>
    </submittedName>
</protein>
<feature type="domain" description="Cytochrome c" evidence="7">
    <location>
        <begin position="184"/>
        <end position="299"/>
    </location>
</feature>
<keyword evidence="3 6" id="KW-0479">Metal-binding</keyword>
<dbReference type="Pfam" id="PF00034">
    <property type="entry name" value="Cytochrom_C"/>
    <property type="match status" value="1"/>
</dbReference>
<keyword evidence="5 6" id="KW-0408">Iron</keyword>
<feature type="domain" description="Cytochrome c" evidence="7">
    <location>
        <begin position="336"/>
        <end position="455"/>
    </location>
</feature>
<dbReference type="GO" id="GO:0004130">
    <property type="term" value="F:cytochrome-c peroxidase activity"/>
    <property type="evidence" value="ECO:0007669"/>
    <property type="project" value="TreeGrafter"/>
</dbReference>
<dbReference type="SMART" id="SM01235">
    <property type="entry name" value="Haem_bd"/>
    <property type="match status" value="1"/>
</dbReference>
<evidence type="ECO:0000256" key="4">
    <source>
        <dbReference type="ARBA" id="ARBA00023002"/>
    </source>
</evidence>
<dbReference type="RefSeq" id="WP_068329097.1">
    <property type="nucleotide sequence ID" value="NZ_LVHF01000012.1"/>
</dbReference>
<gene>
    <name evidence="8" type="ORF">A3K86_06010</name>
</gene>
<comment type="caution">
    <text evidence="8">The sequence shown here is derived from an EMBL/GenBank/DDBJ whole genome shotgun (WGS) entry which is preliminary data.</text>
</comment>
<evidence type="ECO:0000259" key="7">
    <source>
        <dbReference type="PROSITE" id="PS51007"/>
    </source>
</evidence>
<dbReference type="AlphaFoldDB" id="A0A178KPF5"/>
<dbReference type="InterPro" id="IPR004852">
    <property type="entry name" value="Di-haem_cyt_c_peroxidsae"/>
</dbReference>
<dbReference type="PANTHER" id="PTHR30600">
    <property type="entry name" value="CYTOCHROME C PEROXIDASE-RELATED"/>
    <property type="match status" value="1"/>
</dbReference>
<dbReference type="InterPro" id="IPR051395">
    <property type="entry name" value="Cytochrome_c_Peroxidase/MauG"/>
</dbReference>
<keyword evidence="9" id="KW-1185">Reference proteome</keyword>
<comment type="subcellular location">
    <subcellularLocation>
        <location evidence="1">Cell envelope</location>
    </subcellularLocation>
</comment>
<keyword evidence="8" id="KW-0575">Peroxidase</keyword>
<sequence length="464" mass="50986">MHKLKLAVGLGAVAYFATVAVVDNFDQQLSESRAEVGIAPSINALSADAFAIMNNNGCAYCHTSDSDMPFYGQLPVAKQLMDSDVERGTRHFNIEGMMTQVREGELVSELELAKLESVLDDGSMPPPLYLSMHWRSKLSSEETATLRDWVKQERMRHHINSAAKNDFKYDAVQPITTEFEVDMAKVELGNKLFHDTRLSGDNTVSCASCHSLATGGVDRLTTSLGVNNAVGPINAPTVYNAVFNSHQFWDGRAADLQAQAGGPPLNPLEMASESWHQISEKLLADEDMQQAFAAIYDEGITEHTITDAIAEFEKTLVTPNSRFDQFLRGDEAALSADEKEGYALFKQHKCATCHVGEAMGGQGFEVMGLKKDYFAERGNVTDVDNGRFNVTGDPADMHRFKVPTLRNVALTAPYFHDGQAATLEQAVDQMAYYQVGVKLTASEISKITAYLETLTGEYQGQLLQ</sequence>
<evidence type="ECO:0000256" key="3">
    <source>
        <dbReference type="ARBA" id="ARBA00022723"/>
    </source>
</evidence>
<dbReference type="EMBL" id="LVHF01000012">
    <property type="protein sequence ID" value="OAN18442.1"/>
    <property type="molecule type" value="Genomic_DNA"/>
</dbReference>
<accession>A0A178KPF5</accession>
<dbReference type="InterPro" id="IPR036909">
    <property type="entry name" value="Cyt_c-like_dom_sf"/>
</dbReference>
<dbReference type="Pfam" id="PF14376">
    <property type="entry name" value="Haem_bd"/>
    <property type="match status" value="1"/>
</dbReference>